<name>A0AAV1QYJ3_9ROSI</name>
<proteinExistence type="predicted"/>
<accession>A0AAV1QYJ3</accession>
<sequence>MAAKRNRYQRQKSLMLLEMESQHAKGLPSPSGYRQISTPVVSLQLGPHVSLYLSPSIAVVVS</sequence>
<dbReference type="Proteomes" id="UP001314170">
    <property type="component" value="Unassembled WGS sequence"/>
</dbReference>
<evidence type="ECO:0000313" key="2">
    <source>
        <dbReference type="Proteomes" id="UP001314170"/>
    </source>
</evidence>
<reference evidence="1 2" key="1">
    <citation type="submission" date="2024-01" db="EMBL/GenBank/DDBJ databases">
        <authorList>
            <person name="Waweru B."/>
        </authorList>
    </citation>
    <scope>NUCLEOTIDE SEQUENCE [LARGE SCALE GENOMIC DNA]</scope>
</reference>
<dbReference type="EMBL" id="CAWUPB010000851">
    <property type="protein sequence ID" value="CAK7326521.1"/>
    <property type="molecule type" value="Genomic_DNA"/>
</dbReference>
<comment type="caution">
    <text evidence="1">The sequence shown here is derived from an EMBL/GenBank/DDBJ whole genome shotgun (WGS) entry which is preliminary data.</text>
</comment>
<evidence type="ECO:0000313" key="1">
    <source>
        <dbReference type="EMBL" id="CAK7326521.1"/>
    </source>
</evidence>
<dbReference type="AlphaFoldDB" id="A0AAV1QYJ3"/>
<keyword evidence="2" id="KW-1185">Reference proteome</keyword>
<protein>
    <submittedName>
        <fullName evidence="1">Uncharacterized protein</fullName>
    </submittedName>
</protein>
<gene>
    <name evidence="1" type="ORF">DCAF_LOCUS4223</name>
</gene>
<organism evidence="1 2">
    <name type="scientific">Dovyalis caffra</name>
    <dbReference type="NCBI Taxonomy" id="77055"/>
    <lineage>
        <taxon>Eukaryota</taxon>
        <taxon>Viridiplantae</taxon>
        <taxon>Streptophyta</taxon>
        <taxon>Embryophyta</taxon>
        <taxon>Tracheophyta</taxon>
        <taxon>Spermatophyta</taxon>
        <taxon>Magnoliopsida</taxon>
        <taxon>eudicotyledons</taxon>
        <taxon>Gunneridae</taxon>
        <taxon>Pentapetalae</taxon>
        <taxon>rosids</taxon>
        <taxon>fabids</taxon>
        <taxon>Malpighiales</taxon>
        <taxon>Salicaceae</taxon>
        <taxon>Flacourtieae</taxon>
        <taxon>Dovyalis</taxon>
    </lineage>
</organism>